<reference evidence="6" key="2">
    <citation type="submission" date="2018-04" db="EMBL/GenBank/DDBJ databases">
        <title>Complete genome sequence of Sulfodiicoccus acidiphilus strain HS-1.</title>
        <authorList>
            <person name="Sakai H.D."/>
            <person name="Kurosawa N."/>
        </authorList>
    </citation>
    <scope>NUCLEOTIDE SEQUENCE [LARGE SCALE GENOMIC DNA]</scope>
    <source>
        <strain evidence="6">HS-1</strain>
    </source>
</reference>
<dbReference type="GO" id="GO:0005506">
    <property type="term" value="F:iron ion binding"/>
    <property type="evidence" value="ECO:0007669"/>
    <property type="project" value="InterPro"/>
</dbReference>
<dbReference type="Proteomes" id="UP000276741">
    <property type="component" value="Chromosome"/>
</dbReference>
<dbReference type="PANTHER" id="PTHR11908:SF132">
    <property type="entry name" value="ALDEHYDE OXIDASE 1-RELATED"/>
    <property type="match status" value="1"/>
</dbReference>
<evidence type="ECO:0000313" key="5">
    <source>
        <dbReference type="EMBL" id="GGU04933.1"/>
    </source>
</evidence>
<dbReference type="InterPro" id="IPR037165">
    <property type="entry name" value="AldOxase/xan_DH_Mopterin-bd_sf"/>
</dbReference>
<keyword evidence="2" id="KW-0560">Oxidoreductase</keyword>
<dbReference type="SUPFAM" id="SSF54665">
    <property type="entry name" value="CO dehydrogenase molybdoprotein N-domain-like"/>
    <property type="match status" value="1"/>
</dbReference>
<dbReference type="Gene3D" id="3.90.1170.50">
    <property type="entry name" value="Aldehyde oxidase/xanthine dehydrogenase, a/b hammerhead"/>
    <property type="match status" value="1"/>
</dbReference>
<dbReference type="GO" id="GO:0016491">
    <property type="term" value="F:oxidoreductase activity"/>
    <property type="evidence" value="ECO:0007669"/>
    <property type="project" value="UniProtKB-KW"/>
</dbReference>
<reference evidence="5" key="1">
    <citation type="journal article" date="2014" name="Int. J. Syst. Evol. Microbiol.">
        <title>Complete genome sequence of Corynebacterium casei LMG S-19264T (=DSM 44701T), isolated from a smear-ripened cheese.</title>
        <authorList>
            <consortium name="US DOE Joint Genome Institute (JGI-PGF)"/>
            <person name="Walter F."/>
            <person name="Albersmeier A."/>
            <person name="Kalinowski J."/>
            <person name="Ruckert C."/>
        </authorList>
    </citation>
    <scope>NUCLEOTIDE SEQUENCE</scope>
    <source>
        <strain evidence="5">JCM 31740</strain>
    </source>
</reference>
<reference evidence="5" key="4">
    <citation type="submission" date="2020-09" db="EMBL/GenBank/DDBJ databases">
        <authorList>
            <person name="Sun Q."/>
            <person name="Ohkuma M."/>
        </authorList>
    </citation>
    <scope>NUCLEOTIDE SEQUENCE</scope>
    <source>
        <strain evidence="5">JCM 31740</strain>
    </source>
</reference>
<dbReference type="Proteomes" id="UP000616143">
    <property type="component" value="Unassembled WGS sequence"/>
</dbReference>
<dbReference type="EMBL" id="AP018553">
    <property type="protein sequence ID" value="BBD73205.1"/>
    <property type="molecule type" value="Genomic_DNA"/>
</dbReference>
<dbReference type="InterPro" id="IPR000674">
    <property type="entry name" value="Ald_Oxase/Xan_DH_a/b"/>
</dbReference>
<organism evidence="4 6">
    <name type="scientific">Sulfodiicoccus acidiphilus</name>
    <dbReference type="NCBI Taxonomy" id="1670455"/>
    <lineage>
        <taxon>Archaea</taxon>
        <taxon>Thermoproteota</taxon>
        <taxon>Thermoprotei</taxon>
        <taxon>Sulfolobales</taxon>
        <taxon>Sulfolobaceae</taxon>
        <taxon>Sulfodiicoccus</taxon>
    </lineage>
</organism>
<reference evidence="4" key="3">
    <citation type="journal article" date="2019" name="BMC Res. Notes">
        <title>Complete genome sequence of the Sulfodiicoccus acidiphilus strain HS-1T, the first crenarchaeon that lacks polB3, isolated from an acidic hot spring in Ohwaku-dani, Hakone, Japan.</title>
        <authorList>
            <person name="Sakai H.D."/>
            <person name="Kurosawa N."/>
        </authorList>
    </citation>
    <scope>NUCLEOTIDE SEQUENCE</scope>
    <source>
        <strain evidence="4">HS-1</strain>
    </source>
</reference>
<dbReference type="PANTHER" id="PTHR11908">
    <property type="entry name" value="XANTHINE DEHYDROGENASE"/>
    <property type="match status" value="1"/>
</dbReference>
<dbReference type="Pfam" id="PF01315">
    <property type="entry name" value="Ald_Xan_dh_C"/>
    <property type="match status" value="1"/>
</dbReference>
<proteinExistence type="predicted"/>
<keyword evidence="6" id="KW-1185">Reference proteome</keyword>
<protein>
    <submittedName>
        <fullName evidence="4">Aldehyde oxidase</fullName>
    </submittedName>
</protein>
<dbReference type="RefSeq" id="WP_126450332.1">
    <property type="nucleotide sequence ID" value="NZ_AP018553.1"/>
</dbReference>
<dbReference type="Pfam" id="PF02738">
    <property type="entry name" value="MoCoBD_1"/>
    <property type="match status" value="1"/>
</dbReference>
<dbReference type="KEGG" id="sacd:HS1genome_1594"/>
<dbReference type="Pfam" id="PF20256">
    <property type="entry name" value="MoCoBD_2"/>
    <property type="match status" value="1"/>
</dbReference>
<evidence type="ECO:0000256" key="2">
    <source>
        <dbReference type="ARBA" id="ARBA00023002"/>
    </source>
</evidence>
<evidence type="ECO:0000313" key="4">
    <source>
        <dbReference type="EMBL" id="BBD73205.1"/>
    </source>
</evidence>
<feature type="domain" description="Aldehyde oxidase/xanthine dehydrogenase a/b hammerhead" evidence="3">
    <location>
        <begin position="11"/>
        <end position="117"/>
    </location>
</feature>
<dbReference type="SUPFAM" id="SSF56003">
    <property type="entry name" value="Molybdenum cofactor-binding domain"/>
    <property type="match status" value="1"/>
</dbReference>
<accession>A0A348B4V3</accession>
<gene>
    <name evidence="5" type="ORF">GCM10007116_21920</name>
    <name evidence="4" type="ORF">HS1genome_1594</name>
</gene>
<dbReference type="InterPro" id="IPR016208">
    <property type="entry name" value="Ald_Oxase/xanthine_DH-like"/>
</dbReference>
<dbReference type="InterPro" id="IPR046867">
    <property type="entry name" value="AldOxase/xan_DH_MoCoBD2"/>
</dbReference>
<keyword evidence="1" id="KW-0500">Molybdenum</keyword>
<evidence type="ECO:0000259" key="3">
    <source>
        <dbReference type="SMART" id="SM01008"/>
    </source>
</evidence>
<dbReference type="OrthoDB" id="57164at2157"/>
<dbReference type="Gene3D" id="3.30.365.10">
    <property type="entry name" value="Aldehyde oxidase/xanthine dehydrogenase, molybdopterin binding domain"/>
    <property type="match status" value="4"/>
</dbReference>
<evidence type="ECO:0000256" key="1">
    <source>
        <dbReference type="ARBA" id="ARBA00022505"/>
    </source>
</evidence>
<dbReference type="SMART" id="SM01008">
    <property type="entry name" value="Ald_Xan_dh_C"/>
    <property type="match status" value="1"/>
</dbReference>
<dbReference type="AlphaFoldDB" id="A0A348B4V3"/>
<sequence length="682" mass="73969">MRLEELLPLVRGEGRYVDDLPFKGKYAAFVRSPYPHARVRSVDPSEAISKGALVLTGERLRAGQVSAGEREGSSVTEVLATSKVRYVGDPVAIVLADDPYTSKDLADMVTVDYEPLRPVNDLDDALRNDSLVFEELGTNVVGGNAMEMGFRPQDRELELELYWSRSAGNPIETYAAFVVPEKGSFRIYSNAQAPSVLGREVAKALGVNVVAEPVRTGGSFGAKFSIQKYLMALVAASKEFKVPVKWVETRTEHFTSSNSSGPERRFRIRVFFKRTGQVTGVEMKVDEDVGAAKSGGQAFKPVGILTGPYEIPYFKYEVRLVSTNKNPPGAFRGAGTPPHTWALERLMDAVADELGLERTEVRERNFVRTFPYETPFFRYDSGDPSKLLELAKAEAAKLKTSGYVVGIACSTDPSTPSGSESVRLKVRGGKVVAQVGYSPEGQGNEHSIRLLVSKFLEISPEDVEVELTTDVPSFGPGGSRMAVFTAGATKGAAEELLSKAKVRLGGEVKYSSGTFYTPSGEVKLTELDGIESQYAFNLENPKRFNAYPFCCNVAAVEVREGEVRPFKQVVFIDPGAVIDEELVRDQVTGGTATGIGLAFREGLLFREGSPINANLHDYGMPRAIDLPKIEVRIVPTPSPYTPTGAKGIGEIPVGVAAAAFTSAVEQALGVKVRRVPITTVHS</sequence>
<name>A0A348B4V3_9CREN</name>
<dbReference type="InterPro" id="IPR008274">
    <property type="entry name" value="AldOxase/xan_DH_MoCoBD1"/>
</dbReference>
<dbReference type="GeneID" id="38667094"/>
<dbReference type="InterPro" id="IPR036856">
    <property type="entry name" value="Ald_Oxase/Xan_DH_a/b_sf"/>
</dbReference>
<dbReference type="EMBL" id="BMQS01000031">
    <property type="protein sequence ID" value="GGU04933.1"/>
    <property type="molecule type" value="Genomic_DNA"/>
</dbReference>
<evidence type="ECO:0000313" key="6">
    <source>
        <dbReference type="Proteomes" id="UP000276741"/>
    </source>
</evidence>